<dbReference type="EMBL" id="CP063056">
    <property type="protein sequence ID" value="QPB42189.1"/>
    <property type="molecule type" value="Genomic_DNA"/>
</dbReference>
<evidence type="ECO:0000313" key="1">
    <source>
        <dbReference type="EMBL" id="QPB42189.1"/>
    </source>
</evidence>
<reference evidence="1 2" key="1">
    <citation type="submission" date="2020-10" db="EMBL/GenBank/DDBJ databases">
        <title>Genome Sequencing of Rodentibacter spp. strain DSM111151.</title>
        <authorList>
            <person name="Benga L."/>
            <person name="Lautwein T."/>
        </authorList>
    </citation>
    <scope>NUCLEOTIDE SEQUENCE [LARGE SCALE GENOMIC DNA]</scope>
    <source>
        <strain evidence="1 2">DSM 111151</strain>
    </source>
</reference>
<protein>
    <submittedName>
        <fullName evidence="1">Uncharacterized protein</fullName>
    </submittedName>
</protein>
<sequence length="68" mass="7976">MSRYYRIEPHPKDLGYQAVEYIGRKVTWKSQNHCAEELCETEIALRKTLLRKVEEGKGKVKTKGAHWS</sequence>
<name>A0ABX6UW14_9PAST</name>
<accession>A0ABX6UW14</accession>
<proteinExistence type="predicted"/>
<keyword evidence="2" id="KW-1185">Reference proteome</keyword>
<organism evidence="1 2">
    <name type="scientific">Rodentibacter haemolyticus</name>
    <dbReference type="NCBI Taxonomy" id="2778911"/>
    <lineage>
        <taxon>Bacteria</taxon>
        <taxon>Pseudomonadati</taxon>
        <taxon>Pseudomonadota</taxon>
        <taxon>Gammaproteobacteria</taxon>
        <taxon>Pasteurellales</taxon>
        <taxon>Pasteurellaceae</taxon>
        <taxon>Rodentibacter</taxon>
    </lineage>
</organism>
<evidence type="ECO:0000313" key="2">
    <source>
        <dbReference type="Proteomes" id="UP000663069"/>
    </source>
</evidence>
<dbReference type="RefSeq" id="WP_194811771.1">
    <property type="nucleotide sequence ID" value="NZ_CP063056.1"/>
</dbReference>
<gene>
    <name evidence="1" type="ORF">IHV77_09770</name>
</gene>
<dbReference type="Proteomes" id="UP000663069">
    <property type="component" value="Chromosome"/>
</dbReference>